<keyword evidence="2 4" id="KW-0418">Kinase</keyword>
<dbReference type="Proteomes" id="UP001139031">
    <property type="component" value="Unassembled WGS sequence"/>
</dbReference>
<evidence type="ECO:0000256" key="1">
    <source>
        <dbReference type="ARBA" id="ARBA00022679"/>
    </source>
</evidence>
<evidence type="ECO:0000313" key="5">
    <source>
        <dbReference type="Proteomes" id="UP001139031"/>
    </source>
</evidence>
<dbReference type="InterPro" id="IPR011611">
    <property type="entry name" value="PfkB_dom"/>
</dbReference>
<dbReference type="PANTHER" id="PTHR10584">
    <property type="entry name" value="SUGAR KINASE"/>
    <property type="match status" value="1"/>
</dbReference>
<comment type="caution">
    <text evidence="4">The sequence shown here is derived from an EMBL/GenBank/DDBJ whole genome shotgun (WGS) entry which is preliminary data.</text>
</comment>
<dbReference type="EMBL" id="JAIRAU010000027">
    <property type="protein sequence ID" value="MBZ5711559.1"/>
    <property type="molecule type" value="Genomic_DNA"/>
</dbReference>
<dbReference type="PANTHER" id="PTHR10584:SF166">
    <property type="entry name" value="RIBOKINASE"/>
    <property type="match status" value="1"/>
</dbReference>
<dbReference type="GO" id="GO:0016301">
    <property type="term" value="F:kinase activity"/>
    <property type="evidence" value="ECO:0007669"/>
    <property type="project" value="UniProtKB-KW"/>
</dbReference>
<keyword evidence="1" id="KW-0808">Transferase</keyword>
<sequence>MTVNKPHLVVVGSVAIDWIITPRAERPESVGGSATFFAMAASYLSQVRLVGVVGRDFPDYAVADLRAAGVDVSGLEIVQDGLTFRWKGQYHENMNDRTTLETHLNVFEKFQPRLPAEFRGSEYLFLANIQPRLQSDVFAQMQRPRLVGLDTMNLWISIANDDLKAVLKNVDVLTLNDEEARQLSGEHNIVKAARAVRALGPRNVVIKRGEYGALLFDADGDVFSAPALPLEDVVDPTGAGDSFAGGFMGWLARPGVEPTGASLRTAMIYGSVMASFCVEGFSYDRLKGLDAATIQRRFETFASLTNFDRASLT</sequence>
<dbReference type="InterPro" id="IPR002173">
    <property type="entry name" value="Carboh/pur_kinase_PfkB_CS"/>
</dbReference>
<accession>A0ABS7TTL4</accession>
<feature type="domain" description="Carbohydrate kinase PfkB" evidence="3">
    <location>
        <begin position="7"/>
        <end position="279"/>
    </location>
</feature>
<dbReference type="RefSeq" id="WP_224193322.1">
    <property type="nucleotide sequence ID" value="NZ_JAIRAU010000027.1"/>
</dbReference>
<organism evidence="4 5">
    <name type="scientific">Nannocystis pusilla</name>
    <dbReference type="NCBI Taxonomy" id="889268"/>
    <lineage>
        <taxon>Bacteria</taxon>
        <taxon>Pseudomonadati</taxon>
        <taxon>Myxococcota</taxon>
        <taxon>Polyangia</taxon>
        <taxon>Nannocystales</taxon>
        <taxon>Nannocystaceae</taxon>
        <taxon>Nannocystis</taxon>
    </lineage>
</organism>
<evidence type="ECO:0000313" key="4">
    <source>
        <dbReference type="EMBL" id="MBZ5711559.1"/>
    </source>
</evidence>
<keyword evidence="5" id="KW-1185">Reference proteome</keyword>
<name>A0ABS7TTL4_9BACT</name>
<dbReference type="Gene3D" id="3.40.1190.20">
    <property type="match status" value="1"/>
</dbReference>
<reference evidence="4" key="1">
    <citation type="submission" date="2021-08" db="EMBL/GenBank/DDBJ databases">
        <authorList>
            <person name="Stevens D.C."/>
        </authorList>
    </citation>
    <scope>NUCLEOTIDE SEQUENCE</scope>
    <source>
        <strain evidence="4">DSM 53165</strain>
    </source>
</reference>
<dbReference type="InterPro" id="IPR029056">
    <property type="entry name" value="Ribokinase-like"/>
</dbReference>
<gene>
    <name evidence="4" type="ORF">K7C98_20150</name>
</gene>
<evidence type="ECO:0000256" key="2">
    <source>
        <dbReference type="ARBA" id="ARBA00022777"/>
    </source>
</evidence>
<dbReference type="Pfam" id="PF00294">
    <property type="entry name" value="PfkB"/>
    <property type="match status" value="1"/>
</dbReference>
<proteinExistence type="predicted"/>
<dbReference type="PROSITE" id="PS00584">
    <property type="entry name" value="PFKB_KINASES_2"/>
    <property type="match status" value="1"/>
</dbReference>
<evidence type="ECO:0000259" key="3">
    <source>
        <dbReference type="Pfam" id="PF00294"/>
    </source>
</evidence>
<dbReference type="SUPFAM" id="SSF53613">
    <property type="entry name" value="Ribokinase-like"/>
    <property type="match status" value="1"/>
</dbReference>
<protein>
    <submittedName>
        <fullName evidence="4">PfkB family carbohydrate kinase</fullName>
    </submittedName>
</protein>